<dbReference type="SUPFAM" id="SSF49879">
    <property type="entry name" value="SMAD/FHA domain"/>
    <property type="match status" value="1"/>
</dbReference>
<evidence type="ECO:0000259" key="2">
    <source>
        <dbReference type="PROSITE" id="PS50006"/>
    </source>
</evidence>
<organism evidence="3">
    <name type="scientific">freshwater metagenome</name>
    <dbReference type="NCBI Taxonomy" id="449393"/>
    <lineage>
        <taxon>unclassified sequences</taxon>
        <taxon>metagenomes</taxon>
        <taxon>ecological metagenomes</taxon>
    </lineage>
</organism>
<dbReference type="Gene3D" id="2.60.200.20">
    <property type="match status" value="1"/>
</dbReference>
<dbReference type="Pfam" id="PF16697">
    <property type="entry name" value="Yop-YscD_cpl"/>
    <property type="match status" value="1"/>
</dbReference>
<dbReference type="PROSITE" id="PS50006">
    <property type="entry name" value="FHA_DOMAIN"/>
    <property type="match status" value="1"/>
</dbReference>
<feature type="transmembrane region" description="Helical" evidence="1">
    <location>
        <begin position="6"/>
        <end position="30"/>
    </location>
</feature>
<dbReference type="EMBL" id="CAEZUW010000100">
    <property type="protein sequence ID" value="CAB4615570.1"/>
    <property type="molecule type" value="Genomic_DNA"/>
</dbReference>
<keyword evidence="1" id="KW-0472">Membrane</keyword>
<keyword evidence="1" id="KW-0812">Transmembrane</keyword>
<protein>
    <submittedName>
        <fullName evidence="3">Unannotated protein</fullName>
    </submittedName>
</protein>
<dbReference type="InterPro" id="IPR032030">
    <property type="entry name" value="YscD_cytoplasmic_dom"/>
</dbReference>
<dbReference type="InterPro" id="IPR050923">
    <property type="entry name" value="Cell_Proc_Reg/RNA_Proc"/>
</dbReference>
<reference evidence="3" key="1">
    <citation type="submission" date="2020-05" db="EMBL/GenBank/DDBJ databases">
        <authorList>
            <person name="Chiriac C."/>
            <person name="Salcher M."/>
            <person name="Ghai R."/>
            <person name="Kavagutti S V."/>
        </authorList>
    </citation>
    <scope>NUCLEOTIDE SEQUENCE</scope>
</reference>
<dbReference type="InterPro" id="IPR000253">
    <property type="entry name" value="FHA_dom"/>
</dbReference>
<proteinExistence type="predicted"/>
<dbReference type="InterPro" id="IPR008984">
    <property type="entry name" value="SMAD_FHA_dom_sf"/>
</dbReference>
<keyword evidence="1" id="KW-1133">Transmembrane helix</keyword>
<evidence type="ECO:0000313" key="3">
    <source>
        <dbReference type="EMBL" id="CAB4615570.1"/>
    </source>
</evidence>
<feature type="domain" description="FHA" evidence="2">
    <location>
        <begin position="99"/>
        <end position="148"/>
    </location>
</feature>
<dbReference type="SMART" id="SM00240">
    <property type="entry name" value="FHA"/>
    <property type="match status" value="1"/>
</dbReference>
<dbReference type="AlphaFoldDB" id="A0A6J6HR13"/>
<evidence type="ECO:0000256" key="1">
    <source>
        <dbReference type="SAM" id="Phobius"/>
    </source>
</evidence>
<accession>A0A6J6HR13</accession>
<dbReference type="PANTHER" id="PTHR23308">
    <property type="entry name" value="NUCLEAR INHIBITOR OF PROTEIN PHOSPHATASE-1"/>
    <property type="match status" value="1"/>
</dbReference>
<sequence length="171" mass="18162">MSELALFLVRIGFVAVLWIFIFSIISVIRADIFGQKVVRRATERNTPTVLSSPVIPAAPSAPVTVVAASSGAASAVATRLVVTEGENAGRELPLTGRELHIGRAPNSDLVVNDEYASTQHAKLVLMNDDWLIQDLNSTNGTYLAGARVGTPAVVKLGTPVKIGKTVFELRA</sequence>
<name>A0A6J6HR13_9ZZZZ</name>
<gene>
    <name evidence="3" type="ORF">UFOPK1855_00669</name>
</gene>